<keyword evidence="5 6" id="KW-0472">Membrane</keyword>
<evidence type="ECO:0000256" key="5">
    <source>
        <dbReference type="ARBA" id="ARBA00023136"/>
    </source>
</evidence>
<dbReference type="AlphaFoldDB" id="A0A2N6UCY1"/>
<comment type="subcellular location">
    <subcellularLocation>
        <location evidence="1">Cell membrane</location>
        <topology evidence="1">Multi-pass membrane protein</topology>
    </subcellularLocation>
</comment>
<keyword evidence="2" id="KW-1003">Cell membrane</keyword>
<dbReference type="Pfam" id="PF02653">
    <property type="entry name" value="BPD_transp_2"/>
    <property type="match status" value="1"/>
</dbReference>
<dbReference type="GO" id="GO:0005886">
    <property type="term" value="C:plasma membrane"/>
    <property type="evidence" value="ECO:0007669"/>
    <property type="project" value="UniProtKB-SubCell"/>
</dbReference>
<feature type="transmembrane region" description="Helical" evidence="6">
    <location>
        <begin position="210"/>
        <end position="228"/>
    </location>
</feature>
<feature type="transmembrane region" description="Helical" evidence="6">
    <location>
        <begin position="181"/>
        <end position="198"/>
    </location>
</feature>
<dbReference type="OrthoDB" id="9778389at2"/>
<protein>
    <submittedName>
        <fullName evidence="7">Branched-chain amino acid ABC transporter permease</fullName>
    </submittedName>
</protein>
<feature type="transmembrane region" description="Helical" evidence="6">
    <location>
        <begin position="133"/>
        <end position="151"/>
    </location>
</feature>
<feature type="transmembrane region" description="Helical" evidence="6">
    <location>
        <begin position="86"/>
        <end position="105"/>
    </location>
</feature>
<keyword evidence="3 6" id="KW-0812">Transmembrane</keyword>
<gene>
    <name evidence="7" type="ORF">CJ191_06970</name>
</gene>
<feature type="transmembrane region" description="Helical" evidence="6">
    <location>
        <begin position="240"/>
        <end position="259"/>
    </location>
</feature>
<evidence type="ECO:0000256" key="2">
    <source>
        <dbReference type="ARBA" id="ARBA00022475"/>
    </source>
</evidence>
<dbReference type="RefSeq" id="WP_070467877.1">
    <property type="nucleotide sequence ID" value="NZ_PNHQ01000016.1"/>
</dbReference>
<dbReference type="EMBL" id="PNHQ01000016">
    <property type="protein sequence ID" value="PMC79405.1"/>
    <property type="molecule type" value="Genomic_DNA"/>
</dbReference>
<evidence type="ECO:0000313" key="8">
    <source>
        <dbReference type="Proteomes" id="UP000235701"/>
    </source>
</evidence>
<feature type="transmembrane region" description="Helical" evidence="6">
    <location>
        <begin position="6"/>
        <end position="25"/>
    </location>
</feature>
<dbReference type="GO" id="GO:0022857">
    <property type="term" value="F:transmembrane transporter activity"/>
    <property type="evidence" value="ECO:0007669"/>
    <property type="project" value="InterPro"/>
</dbReference>
<accession>A0A2N6UCY1</accession>
<feature type="transmembrane region" description="Helical" evidence="6">
    <location>
        <begin position="265"/>
        <end position="286"/>
    </location>
</feature>
<evidence type="ECO:0000313" key="7">
    <source>
        <dbReference type="EMBL" id="PMC79405.1"/>
    </source>
</evidence>
<dbReference type="CDD" id="cd06574">
    <property type="entry name" value="TM_PBP1_branched-chain-AA_like"/>
    <property type="match status" value="1"/>
</dbReference>
<keyword evidence="4 6" id="KW-1133">Transmembrane helix</keyword>
<evidence type="ECO:0000256" key="4">
    <source>
        <dbReference type="ARBA" id="ARBA00022989"/>
    </source>
</evidence>
<sequence length="297" mass="32014">MDMMISAISQGTIWAVMGLGIYITFRILNAPDMTTEGSFVLGGAIGAQMLYFNIDPFTTLLISFLAGMAAGAITGFLVTRVSINPLLAGIITMTGIYSINLKIMGKANMSLSTVTTLKSAIANLSLPRNVDTIVIGLVIIATIILLLTYFFKTEMGQALIATGDNIQMAKSLGIETSEMTMLGYMLANGLIAISGYIVSTDNGYADIQMGVGTVVIGLASIIIGEVLFRNVKLGVRFMTILIGSIIYRLLLTIVLMLNFEANDFRLFSAIIVALCLAIPTIQNRLADYREYRKVTKS</sequence>
<dbReference type="Proteomes" id="UP000235701">
    <property type="component" value="Unassembled WGS sequence"/>
</dbReference>
<dbReference type="PANTHER" id="PTHR32196:SF69">
    <property type="entry name" value="BRANCHED-CHAIN AMINO ACID TRANSPORT SYSTEM, PERMEASE PROTEIN"/>
    <property type="match status" value="1"/>
</dbReference>
<name>A0A2N6UCY1_9LACT</name>
<evidence type="ECO:0000256" key="1">
    <source>
        <dbReference type="ARBA" id="ARBA00004651"/>
    </source>
</evidence>
<reference evidence="7 8" key="1">
    <citation type="submission" date="2017-09" db="EMBL/GenBank/DDBJ databases">
        <title>Bacterial strain isolated from the female urinary microbiota.</title>
        <authorList>
            <person name="Thomas-White K."/>
            <person name="Kumar N."/>
            <person name="Forster S."/>
            <person name="Putonti C."/>
            <person name="Lawley T."/>
            <person name="Wolfe A.J."/>
        </authorList>
    </citation>
    <scope>NUCLEOTIDE SEQUENCE [LARGE SCALE GENOMIC DNA]</scope>
    <source>
        <strain evidence="7 8">UMB0240</strain>
    </source>
</reference>
<feature type="transmembrane region" description="Helical" evidence="6">
    <location>
        <begin position="60"/>
        <end position="79"/>
    </location>
</feature>
<keyword evidence="8" id="KW-1185">Reference proteome</keyword>
<proteinExistence type="predicted"/>
<comment type="caution">
    <text evidence="7">The sequence shown here is derived from an EMBL/GenBank/DDBJ whole genome shotgun (WGS) entry which is preliminary data.</text>
</comment>
<organism evidence="7 8">
    <name type="scientific">Aerococcus viridans</name>
    <dbReference type="NCBI Taxonomy" id="1377"/>
    <lineage>
        <taxon>Bacteria</taxon>
        <taxon>Bacillati</taxon>
        <taxon>Bacillota</taxon>
        <taxon>Bacilli</taxon>
        <taxon>Lactobacillales</taxon>
        <taxon>Aerococcaceae</taxon>
        <taxon>Aerococcus</taxon>
    </lineage>
</organism>
<dbReference type="InterPro" id="IPR001851">
    <property type="entry name" value="ABC_transp_permease"/>
</dbReference>
<dbReference type="PANTHER" id="PTHR32196">
    <property type="entry name" value="ABC TRANSPORTER PERMEASE PROTEIN YPHD-RELATED-RELATED"/>
    <property type="match status" value="1"/>
</dbReference>
<evidence type="ECO:0000256" key="3">
    <source>
        <dbReference type="ARBA" id="ARBA00022692"/>
    </source>
</evidence>
<evidence type="ECO:0000256" key="6">
    <source>
        <dbReference type="SAM" id="Phobius"/>
    </source>
</evidence>